<dbReference type="InterPro" id="IPR050523">
    <property type="entry name" value="AKR_Detox_Biosynth"/>
</dbReference>
<dbReference type="Gene3D" id="3.20.20.100">
    <property type="entry name" value="NADP-dependent oxidoreductase domain"/>
    <property type="match status" value="1"/>
</dbReference>
<gene>
    <name evidence="4" type="ORF">EUX98_g3695</name>
</gene>
<keyword evidence="5" id="KW-1185">Reference proteome</keyword>
<evidence type="ECO:0000259" key="3">
    <source>
        <dbReference type="Pfam" id="PF00248"/>
    </source>
</evidence>
<dbReference type="GO" id="GO:0016491">
    <property type="term" value="F:oxidoreductase activity"/>
    <property type="evidence" value="ECO:0007669"/>
    <property type="project" value="UniProtKB-KW"/>
</dbReference>
<evidence type="ECO:0000313" key="5">
    <source>
        <dbReference type="Proteomes" id="UP000308730"/>
    </source>
</evidence>
<accession>A0A4V3XIT9</accession>
<name>A0A4V3XIT9_9APHY</name>
<dbReference type="SUPFAM" id="SSF51430">
    <property type="entry name" value="NAD(P)-linked oxidoreductase"/>
    <property type="match status" value="1"/>
</dbReference>
<dbReference type="EMBL" id="SGPM01000079">
    <property type="protein sequence ID" value="THH30483.1"/>
    <property type="molecule type" value="Genomic_DNA"/>
</dbReference>
<keyword evidence="1" id="KW-0560">Oxidoreductase</keyword>
<dbReference type="Pfam" id="PF00248">
    <property type="entry name" value="Aldo_ket_red"/>
    <property type="match status" value="1"/>
</dbReference>
<organism evidence="4 5">
    <name type="scientific">Antrodiella citrinella</name>
    <dbReference type="NCBI Taxonomy" id="2447956"/>
    <lineage>
        <taxon>Eukaryota</taxon>
        <taxon>Fungi</taxon>
        <taxon>Dikarya</taxon>
        <taxon>Basidiomycota</taxon>
        <taxon>Agaricomycotina</taxon>
        <taxon>Agaricomycetes</taxon>
        <taxon>Polyporales</taxon>
        <taxon>Steccherinaceae</taxon>
        <taxon>Antrodiella</taxon>
    </lineage>
</organism>
<evidence type="ECO:0000256" key="1">
    <source>
        <dbReference type="ARBA" id="ARBA00023002"/>
    </source>
</evidence>
<dbReference type="PANTHER" id="PTHR43364:SF2">
    <property type="entry name" value="ARYL-ALCOHOL DEHYDROGENASE AAD10-RELATED"/>
    <property type="match status" value="1"/>
</dbReference>
<evidence type="ECO:0000256" key="2">
    <source>
        <dbReference type="ARBA" id="ARBA00038157"/>
    </source>
</evidence>
<proteinExistence type="inferred from homology"/>
<dbReference type="InterPro" id="IPR036812">
    <property type="entry name" value="NAD(P)_OxRdtase_dom_sf"/>
</dbReference>
<dbReference type="AlphaFoldDB" id="A0A4V3XIT9"/>
<dbReference type="InterPro" id="IPR023210">
    <property type="entry name" value="NADP_OxRdtase_dom"/>
</dbReference>
<dbReference type="Proteomes" id="UP000308730">
    <property type="component" value="Unassembled WGS sequence"/>
</dbReference>
<dbReference type="OrthoDB" id="48988at2759"/>
<protein>
    <recommendedName>
        <fullName evidence="3">NADP-dependent oxidoreductase domain-containing protein</fullName>
    </recommendedName>
</protein>
<evidence type="ECO:0000313" key="4">
    <source>
        <dbReference type="EMBL" id="THH30483.1"/>
    </source>
</evidence>
<sequence length="325" mass="37440">MSKEDSFKLLDAYYGAGGNFIDMASNYQDGTSEKFISEWMEVRGIRDQIFIATKYTNNINMGEEGEQTDQKAMYVGNNKKSLRLSIEQSLKNLRTDYIDFLYVHWWDYTTSVEEVMDNLHNLVVSEKVLYLGVSDAPAHIVSDANNYAKYNGKTPFSVYQGRWSVLYRDFERKILPMCRRRWKSRRGTCSVVVRSAQMRRRSADARVASKIGRTVFCQAWERDENETKMSRALEKVAKEVGAKHVASVAIAYVMQKSPYVFPLIGSRKVEHLMSNLEALDIALTPEHIQFIDNVVTFDIGFPYSFFGSPDSDYPFLYKTAGHFDR</sequence>
<dbReference type="PANTHER" id="PTHR43364">
    <property type="entry name" value="NADH-SPECIFIC METHYLGLYOXAL REDUCTASE-RELATED"/>
    <property type="match status" value="1"/>
</dbReference>
<feature type="domain" description="NADP-dependent oxidoreductase" evidence="3">
    <location>
        <begin position="1"/>
        <end position="294"/>
    </location>
</feature>
<reference evidence="4 5" key="1">
    <citation type="submission" date="2019-02" db="EMBL/GenBank/DDBJ databases">
        <title>Genome sequencing of the rare red list fungi Antrodiella citrinella (Flaviporus citrinellus).</title>
        <authorList>
            <person name="Buettner E."/>
            <person name="Kellner H."/>
        </authorList>
    </citation>
    <scope>NUCLEOTIDE SEQUENCE [LARGE SCALE GENOMIC DNA]</scope>
    <source>
        <strain evidence="4 5">DSM 108506</strain>
    </source>
</reference>
<comment type="similarity">
    <text evidence="2">Belongs to the aldo/keto reductase family. Aldo/keto reductase 2 subfamily.</text>
</comment>
<comment type="caution">
    <text evidence="4">The sequence shown here is derived from an EMBL/GenBank/DDBJ whole genome shotgun (WGS) entry which is preliminary data.</text>
</comment>